<feature type="domain" description="SPOR" evidence="2">
    <location>
        <begin position="139"/>
        <end position="214"/>
    </location>
</feature>
<dbReference type="GO" id="GO:0042834">
    <property type="term" value="F:peptidoglycan binding"/>
    <property type="evidence" value="ECO:0007669"/>
    <property type="project" value="InterPro"/>
</dbReference>
<evidence type="ECO:0000313" key="3">
    <source>
        <dbReference type="EMBL" id="TFH77624.1"/>
    </source>
</evidence>
<evidence type="ECO:0000256" key="1">
    <source>
        <dbReference type="SAM" id="MobiDB-lite"/>
    </source>
</evidence>
<reference evidence="3 4" key="1">
    <citation type="submission" date="2019-02" db="EMBL/GenBank/DDBJ databases">
        <title>Draft Genome Sequence of the Prevotella sp. BCRC 81118, Isolated from Human Feces.</title>
        <authorList>
            <person name="Huang C.-H."/>
        </authorList>
    </citation>
    <scope>NUCLEOTIDE SEQUENCE [LARGE SCALE GENOMIC DNA]</scope>
    <source>
        <strain evidence="3 4">BCRC 81118</strain>
    </source>
</reference>
<keyword evidence="4" id="KW-1185">Reference proteome</keyword>
<proteinExistence type="predicted"/>
<gene>
    <name evidence="3" type="ORF">EXN75_12620</name>
</gene>
<evidence type="ECO:0000259" key="2">
    <source>
        <dbReference type="Pfam" id="PF05036"/>
    </source>
</evidence>
<name>A0A4Y8VD25_9BACT</name>
<dbReference type="Pfam" id="PF05036">
    <property type="entry name" value="SPOR"/>
    <property type="match status" value="1"/>
</dbReference>
<dbReference type="SUPFAM" id="SSF110997">
    <property type="entry name" value="Sporulation related repeat"/>
    <property type="match status" value="1"/>
</dbReference>
<feature type="region of interest" description="Disordered" evidence="1">
    <location>
        <begin position="49"/>
        <end position="121"/>
    </location>
</feature>
<dbReference type="Proteomes" id="UP000297872">
    <property type="component" value="Unassembled WGS sequence"/>
</dbReference>
<feature type="compositionally biased region" description="Basic and acidic residues" evidence="1">
    <location>
        <begin position="70"/>
        <end position="121"/>
    </location>
</feature>
<evidence type="ECO:0000313" key="4">
    <source>
        <dbReference type="Proteomes" id="UP000297872"/>
    </source>
</evidence>
<protein>
    <submittedName>
        <fullName evidence="3">SPOR domain-containing protein</fullName>
    </submittedName>
</protein>
<dbReference type="GeneID" id="302996121"/>
<dbReference type="InterPro" id="IPR007730">
    <property type="entry name" value="SPOR-like_dom"/>
</dbReference>
<organism evidence="3 4">
    <name type="scientific">Segatella hominis</name>
    <dbReference type="NCBI Taxonomy" id="2518605"/>
    <lineage>
        <taxon>Bacteria</taxon>
        <taxon>Pseudomonadati</taxon>
        <taxon>Bacteroidota</taxon>
        <taxon>Bacteroidia</taxon>
        <taxon>Bacteroidales</taxon>
        <taxon>Prevotellaceae</taxon>
        <taxon>Segatella</taxon>
    </lineage>
</organism>
<dbReference type="RefSeq" id="WP_118117059.1">
    <property type="nucleotide sequence ID" value="NZ_SGVY01000039.1"/>
</dbReference>
<dbReference type="EMBL" id="SGVY01000039">
    <property type="protein sequence ID" value="TFH77624.1"/>
    <property type="molecule type" value="Genomic_DNA"/>
</dbReference>
<accession>A0A4Y8VD25</accession>
<dbReference type="AlphaFoldDB" id="A0A4Y8VD25"/>
<feature type="compositionally biased region" description="Basic and acidic residues" evidence="1">
    <location>
        <begin position="49"/>
        <end position="60"/>
    </location>
</feature>
<dbReference type="OrthoDB" id="2473397at2"/>
<dbReference type="InterPro" id="IPR036680">
    <property type="entry name" value="SPOR-like_sf"/>
</dbReference>
<sequence>MKQFVLLFTIMLGITVSSNGQTYLEHLQKKTPGLGTVTVTQSKAIDELINGKKIPQDDKTIPTTTPTKHNTPDNQKKTSENQKKTLPDSVKKAEHHEAGNEKTVSHESPNRKTNTEKEEKETPIVDMRKKVMRGSYKVTGYRVQAFAGGNSRNDRLKAEQTGNAIKMRFPDQPVYVHFYSPRWICRIGNFRSLEEAKKMLAKIRAMGYRQACLVKGKITVQY</sequence>
<comment type="caution">
    <text evidence="3">The sequence shown here is derived from an EMBL/GenBank/DDBJ whole genome shotgun (WGS) entry which is preliminary data.</text>
</comment>